<accession>A0A6S7BX03</accession>
<proteinExistence type="predicted"/>
<feature type="region of interest" description="Disordered" evidence="1">
    <location>
        <begin position="1"/>
        <end position="32"/>
    </location>
</feature>
<organism evidence="2 3">
    <name type="scientific">Paraburkholderia ultramafica</name>
    <dbReference type="NCBI Taxonomy" id="1544867"/>
    <lineage>
        <taxon>Bacteria</taxon>
        <taxon>Pseudomonadati</taxon>
        <taxon>Pseudomonadota</taxon>
        <taxon>Betaproteobacteria</taxon>
        <taxon>Burkholderiales</taxon>
        <taxon>Burkholderiaceae</taxon>
        <taxon>Paraburkholderia</taxon>
    </lineage>
</organism>
<dbReference type="InterPro" id="IPR027417">
    <property type="entry name" value="P-loop_NTPase"/>
</dbReference>
<dbReference type="SUPFAM" id="SSF52540">
    <property type="entry name" value="P-loop containing nucleoside triphosphate hydrolases"/>
    <property type="match status" value="1"/>
</dbReference>
<evidence type="ECO:0008006" key="4">
    <source>
        <dbReference type="Google" id="ProtNLM"/>
    </source>
</evidence>
<protein>
    <recommendedName>
        <fullName evidence="4">Sulfotransferase family protein</fullName>
    </recommendedName>
</protein>
<dbReference type="Proteomes" id="UP000494365">
    <property type="component" value="Unassembled WGS sequence"/>
</dbReference>
<name>A0A6S7BX03_9BURK</name>
<sequence>MPMSQAPMNGPSSAAGEPASRSNEPARRPDDVARKSALKQAVFLHTGWRSAGTWVWSRLRELDAVTGFYEPLSNVLAELSLADVSASRPTLTSGHPPLAAPYFDEYRPFLQESARGVAGYRKSFSIDRFASVPDAEFPALHAYLRNLCERTVEQRSVPVFKFCRSSGRLPWLKEAFPQAMHVGVLRNPASQFASGWLLSQQWSNPFFVAAPFRVLGLNQSDPLVRQAIDVCGVSLPPAASMSDDAYAMACEQYARTAEGNNAYRAFVALWILCALRVTQGADLLIDIDRLGQSRGYAACLRAGFESQSGLSPDFGSARDLVEETRRSAARMAGIDGRSMRAVHSAALKFLKTQGGVDAGLVDVVREKMVLANELTEQWR</sequence>
<evidence type="ECO:0000256" key="1">
    <source>
        <dbReference type="SAM" id="MobiDB-lite"/>
    </source>
</evidence>
<dbReference type="RefSeq" id="WP_246278883.1">
    <property type="nucleotide sequence ID" value="NZ_CADIKK010000001.1"/>
</dbReference>
<reference evidence="2 3" key="1">
    <citation type="submission" date="2020-04" db="EMBL/GenBank/DDBJ databases">
        <authorList>
            <person name="De Canck E."/>
        </authorList>
    </citation>
    <scope>NUCLEOTIDE SEQUENCE [LARGE SCALE GENOMIC DNA]</scope>
    <source>
        <strain evidence="2 3">LMG 28614</strain>
    </source>
</reference>
<dbReference type="Gene3D" id="3.40.50.300">
    <property type="entry name" value="P-loop containing nucleotide triphosphate hydrolases"/>
    <property type="match status" value="1"/>
</dbReference>
<dbReference type="AlphaFoldDB" id="A0A6S7BX03"/>
<feature type="compositionally biased region" description="Polar residues" evidence="1">
    <location>
        <begin position="1"/>
        <end position="12"/>
    </location>
</feature>
<evidence type="ECO:0000313" key="3">
    <source>
        <dbReference type="Proteomes" id="UP000494365"/>
    </source>
</evidence>
<gene>
    <name evidence="2" type="ORF">LMG28614_00122</name>
</gene>
<dbReference type="EMBL" id="CADIKK010000001">
    <property type="protein sequence ID" value="CAB3775983.1"/>
    <property type="molecule type" value="Genomic_DNA"/>
</dbReference>
<keyword evidence="3" id="KW-1185">Reference proteome</keyword>
<evidence type="ECO:0000313" key="2">
    <source>
        <dbReference type="EMBL" id="CAB3775983.1"/>
    </source>
</evidence>